<protein>
    <submittedName>
        <fullName evidence="1">Plasmid stabilization protein</fullName>
    </submittedName>
</protein>
<organism evidence="1 2">
    <name type="scientific">Halobellus salinus</name>
    <dbReference type="NCBI Taxonomy" id="931585"/>
    <lineage>
        <taxon>Archaea</taxon>
        <taxon>Methanobacteriati</taxon>
        <taxon>Methanobacteriota</taxon>
        <taxon>Stenosarchaea group</taxon>
        <taxon>Halobacteria</taxon>
        <taxon>Halobacteriales</taxon>
        <taxon>Haloferacaceae</taxon>
        <taxon>Halobellus</taxon>
    </lineage>
</organism>
<dbReference type="InterPro" id="IPR052747">
    <property type="entry name" value="TA_system_RelE_toxin"/>
</dbReference>
<evidence type="ECO:0000313" key="2">
    <source>
        <dbReference type="Proteomes" id="UP000653099"/>
    </source>
</evidence>
<dbReference type="RefSeq" id="WP_188786986.1">
    <property type="nucleotide sequence ID" value="NZ_BMOC01000009.1"/>
</dbReference>
<dbReference type="Gene3D" id="3.30.2310.20">
    <property type="entry name" value="RelE-like"/>
    <property type="match status" value="1"/>
</dbReference>
<gene>
    <name evidence="1" type="ORF">GCM10008995_17210</name>
</gene>
<reference evidence="1" key="1">
    <citation type="journal article" date="2014" name="Int. J. Syst. Evol. Microbiol.">
        <title>Complete genome sequence of Corynebacterium casei LMG S-19264T (=DSM 44701T), isolated from a smear-ripened cheese.</title>
        <authorList>
            <consortium name="US DOE Joint Genome Institute (JGI-PGF)"/>
            <person name="Walter F."/>
            <person name="Albersmeier A."/>
            <person name="Kalinowski J."/>
            <person name="Ruckert C."/>
        </authorList>
    </citation>
    <scope>NUCLEOTIDE SEQUENCE</scope>
    <source>
        <strain evidence="1">JCM 14359</strain>
    </source>
</reference>
<accession>A0A830ETD4</accession>
<name>A0A830ETD4_9EURY</name>
<dbReference type="PANTHER" id="PTHR38813">
    <property type="match status" value="1"/>
</dbReference>
<dbReference type="InterPro" id="IPR035093">
    <property type="entry name" value="RelE/ParE_toxin_dom_sf"/>
</dbReference>
<dbReference type="OrthoDB" id="228407at2157"/>
<proteinExistence type="predicted"/>
<reference evidence="1" key="2">
    <citation type="submission" date="2020-09" db="EMBL/GenBank/DDBJ databases">
        <authorList>
            <person name="Sun Q."/>
            <person name="Ohkuma M."/>
        </authorList>
    </citation>
    <scope>NUCLEOTIDE SEQUENCE</scope>
    <source>
        <strain evidence="1">JCM 14359</strain>
    </source>
</reference>
<keyword evidence="2" id="KW-1185">Reference proteome</keyword>
<sequence length="98" mass="11496">MSYNILLGDDTRDYLSVLDEKSQRIVKENLRKLQDDPYPRPGAGSGDREKLVVDGEELYRLHIGRTHTAFYDILEEEQEVRVVEIPDIDEAHRRYGYD</sequence>
<evidence type="ECO:0000313" key="1">
    <source>
        <dbReference type="EMBL" id="GGJ07842.1"/>
    </source>
</evidence>
<dbReference type="Proteomes" id="UP000653099">
    <property type="component" value="Unassembled WGS sequence"/>
</dbReference>
<dbReference type="EMBL" id="BMOC01000009">
    <property type="protein sequence ID" value="GGJ07842.1"/>
    <property type="molecule type" value="Genomic_DNA"/>
</dbReference>
<dbReference type="PANTHER" id="PTHR38813:SF1">
    <property type="entry name" value="TOXIN RELE1-RELATED"/>
    <property type="match status" value="1"/>
</dbReference>
<comment type="caution">
    <text evidence="1">The sequence shown here is derived from an EMBL/GenBank/DDBJ whole genome shotgun (WGS) entry which is preliminary data.</text>
</comment>
<dbReference type="AlphaFoldDB" id="A0A830ETD4"/>
<dbReference type="SUPFAM" id="SSF143011">
    <property type="entry name" value="RelE-like"/>
    <property type="match status" value="1"/>
</dbReference>